<evidence type="ECO:0000313" key="6">
    <source>
        <dbReference type="EMBL" id="UUX51629.1"/>
    </source>
</evidence>
<name>A0A9J7B1T4_9PROT</name>
<comment type="catalytic activity">
    <reaction evidence="5">
        <text>diphosphate + H2O = 2 phosphate + H(+)</text>
        <dbReference type="Rhea" id="RHEA:24576"/>
        <dbReference type="ChEBI" id="CHEBI:15377"/>
        <dbReference type="ChEBI" id="CHEBI:15378"/>
        <dbReference type="ChEBI" id="CHEBI:33019"/>
        <dbReference type="ChEBI" id="CHEBI:43474"/>
        <dbReference type="EC" id="3.6.1.1"/>
    </reaction>
</comment>
<dbReference type="KEGG" id="naci:NUH88_07995"/>
<keyword evidence="7" id="KW-1185">Reference proteome</keyword>
<gene>
    <name evidence="5 6" type="primary">ppa</name>
    <name evidence="6" type="ORF">NUH88_07995</name>
</gene>
<evidence type="ECO:0000256" key="3">
    <source>
        <dbReference type="ARBA" id="ARBA00022801"/>
    </source>
</evidence>
<dbReference type="RefSeq" id="WP_257771246.1">
    <property type="nucleotide sequence ID" value="NZ_CP102480.1"/>
</dbReference>
<dbReference type="GO" id="GO:0006796">
    <property type="term" value="P:phosphate-containing compound metabolic process"/>
    <property type="evidence" value="ECO:0007669"/>
    <property type="project" value="InterPro"/>
</dbReference>
<dbReference type="InterPro" id="IPR036649">
    <property type="entry name" value="Pyrophosphatase_sf"/>
</dbReference>
<keyword evidence="3 5" id="KW-0378">Hydrolase</keyword>
<feature type="binding site" evidence="5">
    <location>
        <position position="71"/>
    </location>
    <ligand>
        <name>Mg(2+)</name>
        <dbReference type="ChEBI" id="CHEBI:18420"/>
        <label>1</label>
    </ligand>
</feature>
<evidence type="ECO:0000256" key="5">
    <source>
        <dbReference type="HAMAP-Rule" id="MF_00209"/>
    </source>
</evidence>
<feature type="binding site" evidence="5">
    <location>
        <position position="71"/>
    </location>
    <ligand>
        <name>Mg(2+)</name>
        <dbReference type="ChEBI" id="CHEBI:18420"/>
        <label>2</label>
    </ligand>
</feature>
<dbReference type="GO" id="GO:0004427">
    <property type="term" value="F:inorganic diphosphate phosphatase activity"/>
    <property type="evidence" value="ECO:0007669"/>
    <property type="project" value="UniProtKB-UniRule"/>
</dbReference>
<feature type="binding site" evidence="5">
    <location>
        <position position="56"/>
    </location>
    <ligand>
        <name>substrate</name>
    </ligand>
</feature>
<feature type="binding site" evidence="5">
    <location>
        <position position="44"/>
    </location>
    <ligand>
        <name>substrate</name>
    </ligand>
</feature>
<comment type="similarity">
    <text evidence="5">Belongs to the PPase family.</text>
</comment>
<comment type="subcellular location">
    <subcellularLocation>
        <location evidence="5">Cytoplasm</location>
    </subcellularLocation>
</comment>
<proteinExistence type="inferred from homology"/>
<keyword evidence="5" id="KW-0963">Cytoplasm</keyword>
<feature type="binding site" evidence="5">
    <location>
        <position position="66"/>
    </location>
    <ligand>
        <name>Mg(2+)</name>
        <dbReference type="ChEBI" id="CHEBI:18420"/>
        <label>1</label>
    </ligand>
</feature>
<sequence length="177" mass="19738">MDVTKITTGPNPPYEVHAVIEIPQGGVPVKYELDKDSGAMMVDRFLHTAMFYPANYGFVPNTLSDDGDPADILVVTGSGVVPGAVIPCRPIGVVHLEDEAGMDEKILAVPVEKLHPYYANVKSYRDLPEILIQQIVHFFEHYKDLEQDKWVKFIEMGDEESARKVIVEAIERAKTAK</sequence>
<keyword evidence="2 5" id="KW-0479">Metal-binding</keyword>
<feature type="binding site" evidence="5">
    <location>
        <position position="142"/>
    </location>
    <ligand>
        <name>substrate</name>
    </ligand>
</feature>
<dbReference type="EC" id="3.6.1.1" evidence="5"/>
<comment type="cofactor">
    <cofactor evidence="1 5">
        <name>Mg(2+)</name>
        <dbReference type="ChEBI" id="CHEBI:18420"/>
    </cofactor>
</comment>
<reference evidence="6" key="1">
    <citation type="submission" date="2022-08" db="EMBL/GenBank/DDBJ databases">
        <title>Nisaea acidiphila sp. nov., isolated from a marine algal debris and emended description of the genus Nisaea Urios et al. 2008.</title>
        <authorList>
            <person name="Kwon K."/>
        </authorList>
    </citation>
    <scope>NUCLEOTIDE SEQUENCE</scope>
    <source>
        <strain evidence="6">MEBiC11861</strain>
    </source>
</reference>
<comment type="function">
    <text evidence="5">Catalyzes the hydrolysis of inorganic pyrophosphate (PPi) forming two phosphate ions.</text>
</comment>
<dbReference type="Gene3D" id="3.90.80.10">
    <property type="entry name" value="Inorganic pyrophosphatase"/>
    <property type="match status" value="1"/>
</dbReference>
<dbReference type="GO" id="GO:0005737">
    <property type="term" value="C:cytoplasm"/>
    <property type="evidence" value="ECO:0007669"/>
    <property type="project" value="UniProtKB-SubCell"/>
</dbReference>
<feature type="binding site" evidence="5">
    <location>
        <position position="30"/>
    </location>
    <ligand>
        <name>substrate</name>
    </ligand>
</feature>
<evidence type="ECO:0000256" key="2">
    <source>
        <dbReference type="ARBA" id="ARBA00022723"/>
    </source>
</evidence>
<keyword evidence="4 5" id="KW-0460">Magnesium</keyword>
<dbReference type="AlphaFoldDB" id="A0A9J7B1T4"/>
<dbReference type="InterPro" id="IPR008162">
    <property type="entry name" value="Pyrophosphatase"/>
</dbReference>
<evidence type="ECO:0000256" key="4">
    <source>
        <dbReference type="ARBA" id="ARBA00022842"/>
    </source>
</evidence>
<dbReference type="Proteomes" id="UP001060336">
    <property type="component" value="Chromosome"/>
</dbReference>
<feature type="binding site" evidence="5">
    <location>
        <position position="103"/>
    </location>
    <ligand>
        <name>Mg(2+)</name>
        <dbReference type="ChEBI" id="CHEBI:18420"/>
        <label>1</label>
    </ligand>
</feature>
<comment type="subunit">
    <text evidence="5">Homohexamer.</text>
</comment>
<dbReference type="NCBIfam" id="NF002317">
    <property type="entry name" value="PRK01250.1"/>
    <property type="match status" value="1"/>
</dbReference>
<dbReference type="Pfam" id="PF00719">
    <property type="entry name" value="Pyrophosphatase"/>
    <property type="match status" value="1"/>
</dbReference>
<dbReference type="SUPFAM" id="SSF50324">
    <property type="entry name" value="Inorganic pyrophosphatase"/>
    <property type="match status" value="1"/>
</dbReference>
<organism evidence="6 7">
    <name type="scientific">Nisaea acidiphila</name>
    <dbReference type="NCBI Taxonomy" id="1862145"/>
    <lineage>
        <taxon>Bacteria</taxon>
        <taxon>Pseudomonadati</taxon>
        <taxon>Pseudomonadota</taxon>
        <taxon>Alphaproteobacteria</taxon>
        <taxon>Rhodospirillales</taxon>
        <taxon>Thalassobaculaceae</taxon>
        <taxon>Nisaea</taxon>
    </lineage>
</organism>
<dbReference type="GO" id="GO:0000287">
    <property type="term" value="F:magnesium ion binding"/>
    <property type="evidence" value="ECO:0007669"/>
    <property type="project" value="UniProtKB-UniRule"/>
</dbReference>
<dbReference type="CDD" id="cd00412">
    <property type="entry name" value="pyrophosphatase"/>
    <property type="match status" value="1"/>
</dbReference>
<evidence type="ECO:0000256" key="1">
    <source>
        <dbReference type="ARBA" id="ARBA00001946"/>
    </source>
</evidence>
<evidence type="ECO:0000313" key="7">
    <source>
        <dbReference type="Proteomes" id="UP001060336"/>
    </source>
</evidence>
<dbReference type="PANTHER" id="PTHR10286">
    <property type="entry name" value="INORGANIC PYROPHOSPHATASE"/>
    <property type="match status" value="1"/>
</dbReference>
<accession>A0A9J7B1T4</accession>
<dbReference type="HAMAP" id="MF_00209">
    <property type="entry name" value="Inorganic_PPase"/>
    <property type="match status" value="1"/>
</dbReference>
<protein>
    <recommendedName>
        <fullName evidence="5">Inorganic pyrophosphatase</fullName>
        <ecNumber evidence="5">3.6.1.1</ecNumber>
    </recommendedName>
    <alternativeName>
        <fullName evidence="5">Pyrophosphate phospho-hydrolase</fullName>
        <shortName evidence="5">PPase</shortName>
    </alternativeName>
</protein>
<dbReference type="EMBL" id="CP102480">
    <property type="protein sequence ID" value="UUX51629.1"/>
    <property type="molecule type" value="Genomic_DNA"/>
</dbReference>